<proteinExistence type="predicted"/>
<evidence type="ECO:0000313" key="2">
    <source>
        <dbReference type="Proteomes" id="UP000182114"/>
    </source>
</evidence>
<sequence length="46" mass="5250">MSVRVIFGRKLYRELFTTLKLLDTNDASATAMASFTRSDSVVLFYN</sequence>
<dbReference type="Proteomes" id="UP000182114">
    <property type="component" value="Unassembled WGS sequence"/>
</dbReference>
<accession>A0A1G7GBZ8</accession>
<gene>
    <name evidence="1" type="ORF">SAMN04487992_104275</name>
</gene>
<keyword evidence="2" id="KW-1185">Reference proteome</keyword>
<reference evidence="2" key="1">
    <citation type="submission" date="2016-10" db="EMBL/GenBank/DDBJ databases">
        <authorList>
            <person name="Varghese N."/>
            <person name="Submissions S."/>
        </authorList>
    </citation>
    <scope>NUCLEOTIDE SEQUENCE [LARGE SCALE GENOMIC DNA]</scope>
    <source>
        <strain evidence="2">DSM 24729</strain>
    </source>
</reference>
<protein>
    <submittedName>
        <fullName evidence="1">Uncharacterized protein</fullName>
    </submittedName>
</protein>
<name>A0A1G7GBZ8_9FLAO</name>
<organism evidence="1 2">
    <name type="scientific">Cellulophaga baltica</name>
    <dbReference type="NCBI Taxonomy" id="76594"/>
    <lineage>
        <taxon>Bacteria</taxon>
        <taxon>Pseudomonadati</taxon>
        <taxon>Bacteroidota</taxon>
        <taxon>Flavobacteriia</taxon>
        <taxon>Flavobacteriales</taxon>
        <taxon>Flavobacteriaceae</taxon>
        <taxon>Cellulophaga</taxon>
    </lineage>
</organism>
<evidence type="ECO:0000313" key="1">
    <source>
        <dbReference type="EMBL" id="SDE85631.1"/>
    </source>
</evidence>
<dbReference type="EMBL" id="FNBD01000004">
    <property type="protein sequence ID" value="SDE85631.1"/>
    <property type="molecule type" value="Genomic_DNA"/>
</dbReference>
<dbReference type="AlphaFoldDB" id="A0A1G7GBZ8"/>